<organism evidence="1 2">
    <name type="scientific">Knoellia sinensis KCTC 19936</name>
    <dbReference type="NCBI Taxonomy" id="1385520"/>
    <lineage>
        <taxon>Bacteria</taxon>
        <taxon>Bacillati</taxon>
        <taxon>Actinomycetota</taxon>
        <taxon>Actinomycetes</taxon>
        <taxon>Micrococcales</taxon>
        <taxon>Intrasporangiaceae</taxon>
        <taxon>Knoellia</taxon>
    </lineage>
</organism>
<dbReference type="AlphaFoldDB" id="A0A0A0J2L0"/>
<gene>
    <name evidence="1" type="ORF">N802_05845</name>
</gene>
<dbReference type="EMBL" id="AVPJ01000015">
    <property type="protein sequence ID" value="KGN30919.1"/>
    <property type="molecule type" value="Genomic_DNA"/>
</dbReference>
<evidence type="ECO:0000313" key="2">
    <source>
        <dbReference type="Proteomes" id="UP000030002"/>
    </source>
</evidence>
<dbReference type="STRING" id="1385520.N802_05845"/>
<protein>
    <submittedName>
        <fullName evidence="1">Uncharacterized protein</fullName>
    </submittedName>
</protein>
<sequence>MDLGEVLGRGLTLDDVVVAGDVAARLLDVSRGPGEGPAAMRATLHSRVRPRGKVLLTEALDLTSPRSKSPMETRARLMFRRGGLPSPELNATVTFESHDGDGGTAGWLLEGDFVWRAQKVIGEYQGNHHAAISQRAVDVARRHLAEDEGWTFVEIFAGDVYTRSKRISMLRRLGRALGVSEADLNLS</sequence>
<accession>A0A0A0J2L0</accession>
<dbReference type="eggNOG" id="COG2852">
    <property type="taxonomic scope" value="Bacteria"/>
</dbReference>
<evidence type="ECO:0000313" key="1">
    <source>
        <dbReference type="EMBL" id="KGN30919.1"/>
    </source>
</evidence>
<name>A0A0A0J2L0_9MICO</name>
<proteinExistence type="predicted"/>
<dbReference type="Proteomes" id="UP000030002">
    <property type="component" value="Unassembled WGS sequence"/>
</dbReference>
<comment type="caution">
    <text evidence="1">The sequence shown here is derived from an EMBL/GenBank/DDBJ whole genome shotgun (WGS) entry which is preliminary data.</text>
</comment>
<reference evidence="1 2" key="1">
    <citation type="submission" date="2013-08" db="EMBL/GenBank/DDBJ databases">
        <title>The genome sequence of Knoellia sinensis.</title>
        <authorList>
            <person name="Zhu W."/>
            <person name="Wang G."/>
        </authorList>
    </citation>
    <scope>NUCLEOTIDE SEQUENCE [LARGE SCALE GENOMIC DNA]</scope>
    <source>
        <strain evidence="1 2">KCTC 19936</strain>
    </source>
</reference>
<keyword evidence="2" id="KW-1185">Reference proteome</keyword>